<keyword evidence="1" id="KW-0677">Repeat</keyword>
<feature type="transmembrane region" description="Helical" evidence="4">
    <location>
        <begin position="960"/>
        <end position="981"/>
    </location>
</feature>
<evidence type="ECO:0008006" key="7">
    <source>
        <dbReference type="Google" id="ProtNLM"/>
    </source>
</evidence>
<evidence type="ECO:0000313" key="5">
    <source>
        <dbReference type="EMBL" id="KAK2969771.1"/>
    </source>
</evidence>
<feature type="repeat" description="PPR" evidence="2">
    <location>
        <begin position="512"/>
        <end position="546"/>
    </location>
</feature>
<feature type="repeat" description="PPR" evidence="2">
    <location>
        <begin position="547"/>
        <end position="581"/>
    </location>
</feature>
<name>A0AA88QSH3_9ASTE</name>
<evidence type="ECO:0000256" key="1">
    <source>
        <dbReference type="ARBA" id="ARBA00022737"/>
    </source>
</evidence>
<dbReference type="PANTHER" id="PTHR47940:SF1">
    <property type="entry name" value="PROTEIN LOW PHOTOSYNTHETIC EFFICIENCY 1, CHLOROPLASTIC"/>
    <property type="match status" value="1"/>
</dbReference>
<dbReference type="InterPro" id="IPR002885">
    <property type="entry name" value="PPR_rpt"/>
</dbReference>
<evidence type="ECO:0000256" key="4">
    <source>
        <dbReference type="SAM" id="Phobius"/>
    </source>
</evidence>
<keyword evidence="4" id="KW-0472">Membrane</keyword>
<gene>
    <name evidence="5" type="ORF">RJ640_028051</name>
</gene>
<dbReference type="Gene3D" id="1.25.40.10">
    <property type="entry name" value="Tetratricopeptide repeat domain"/>
    <property type="match status" value="3"/>
</dbReference>
<dbReference type="AlphaFoldDB" id="A0AA88QSH3"/>
<dbReference type="NCBIfam" id="TIGR00756">
    <property type="entry name" value="PPR"/>
    <property type="match status" value="5"/>
</dbReference>
<feature type="compositionally biased region" description="Basic and acidic residues" evidence="3">
    <location>
        <begin position="142"/>
        <end position="163"/>
    </location>
</feature>
<comment type="caution">
    <text evidence="5">The sequence shown here is derived from an EMBL/GenBank/DDBJ whole genome shotgun (WGS) entry which is preliminary data.</text>
</comment>
<feature type="repeat" description="PPR" evidence="2">
    <location>
        <begin position="273"/>
        <end position="307"/>
    </location>
</feature>
<keyword evidence="4" id="KW-1133">Transmembrane helix</keyword>
<dbReference type="PANTHER" id="PTHR47940">
    <property type="entry name" value="OS12G0283900 PROTEIN"/>
    <property type="match status" value="1"/>
</dbReference>
<accession>A0AA88QSH3</accession>
<keyword evidence="6" id="KW-1185">Reference proteome</keyword>
<dbReference type="InterPro" id="IPR011990">
    <property type="entry name" value="TPR-like_helical_dom_sf"/>
</dbReference>
<reference evidence="5" key="1">
    <citation type="submission" date="2022-12" db="EMBL/GenBank/DDBJ databases">
        <title>Draft genome assemblies for two species of Escallonia (Escalloniales).</title>
        <authorList>
            <person name="Chanderbali A."/>
            <person name="Dervinis C."/>
            <person name="Anghel I."/>
            <person name="Soltis D."/>
            <person name="Soltis P."/>
            <person name="Zapata F."/>
        </authorList>
    </citation>
    <scope>NUCLEOTIDE SEQUENCE</scope>
    <source>
        <strain evidence="5">UCBG92.1500</strain>
        <tissue evidence="5">Leaf</tissue>
    </source>
</reference>
<dbReference type="Pfam" id="PF01535">
    <property type="entry name" value="PPR"/>
    <property type="match status" value="3"/>
</dbReference>
<feature type="compositionally biased region" description="Polar residues" evidence="3">
    <location>
        <begin position="1219"/>
        <end position="1245"/>
    </location>
</feature>
<feature type="transmembrane region" description="Helical" evidence="4">
    <location>
        <begin position="888"/>
        <end position="914"/>
    </location>
</feature>
<feature type="repeat" description="PPR" evidence="2">
    <location>
        <begin position="652"/>
        <end position="686"/>
    </location>
</feature>
<dbReference type="InterPro" id="IPR053343">
    <property type="entry name" value="PSII_mRNA-binding_protein"/>
</dbReference>
<feature type="repeat" description="PPR" evidence="2">
    <location>
        <begin position="617"/>
        <end position="651"/>
    </location>
</feature>
<feature type="repeat" description="PPR" evidence="2">
    <location>
        <begin position="477"/>
        <end position="511"/>
    </location>
</feature>
<evidence type="ECO:0000313" key="6">
    <source>
        <dbReference type="Proteomes" id="UP001187471"/>
    </source>
</evidence>
<dbReference type="Proteomes" id="UP001187471">
    <property type="component" value="Unassembled WGS sequence"/>
</dbReference>
<dbReference type="EMBL" id="JAVXUO010002776">
    <property type="protein sequence ID" value="KAK2969771.1"/>
    <property type="molecule type" value="Genomic_DNA"/>
</dbReference>
<protein>
    <recommendedName>
        <fullName evidence="7">Pentatricopeptide repeat-containing protein</fullName>
    </recommendedName>
</protein>
<sequence>MQALSIWSLKSDPWVATHLDSEVSAPFNSVIKRRRKRFNLGNSLCRVRCPGLLFVSSNLRGVRGGECFNFQSYDLGCRFFSNCSTAEGSLRSSVALAWTLEDQEIASEVVEENSNSLDTLSDESGSVNCVHLKGVIKSGLPRNDDKKNNGDEGTEDVKELGEEKGSRVNVRALAWRLRSAKTTDDVEDVLKDKGDLPLQVYSSMIRGFGKDNRVDSAIALVEWLKMRRKATNGAIGPNLFIYNTLLGALKQAERYEEVEKVMNDMALEGIHPNVVTYNTLMGIYLGQRKEVEALNLFEEIQLKGLSPSPASYSTALLAYRRLEDGFGALKFYVNLREKYRSGAIGQDMNEDWENEFAKLENFIVRICYQVMRGWLVKSDNISTNVLKLLTDMDKAGIQTGRAEHERLMWACTREEHHVVAKELYSRIRERESEISLSICNHVIWLLGKAKKWWAALEIYEDLLDKGPKPNNMSYELIVSHFNTLLTAARKKGIWRWGVRLLNKMEEKGLKPGTREWNAVLVACSKASETSAAVEIFRRMVEQGEMPTVISYGALLSALEKGKLYDEALQVWKHMVRVGIEPNLYAYTIMASIHAGQGKFNVVDSIIREMVTTGNEPTVVTFNAIISACARNNMGGAAYEWFQRMKVQSVEPNEVTFEMLIEALANDGKPRLAYDLYMRAQTEGLNLSLKAYDAVVQSAQVYGATIDVSSLGDRPPEKKKKVHIRKKLSEFCNLADVPRRGRPCKIYCKEAFLPPMHVQDGTWDTVQGSFTVIRDVGDVCFHSYFSIMHDLRHQGPPEGKYYEFRRGEEEETVPPVFASPSTNGQRRRRRNCSVHHLYPLHHVRRLSDQIPASTSEEQTPNANRKEDFITKGEFVQSWKKGEAAVEGLIYLPGAVIAGSLGVMVDFPVISLVALFKSPYMLFKGWHRLFHDCIGREGPFLETICVPFAGLAILLWPLAVAGAVLGSMVASIFLGAYAAVIVYKESSFWSGLCYIVASLSIYDEYSNDILDMPEGSCFPRPRYQKKAAPLRTDSFRSTPSRLGSSKNPMIDLKPLERHGEIMVSEGLITLKDIEDARSNKDSSRIISIGLPAYCLLQALLRSVRSNSTGDNVTEITSTNRPKDTFFEWFLSPLLIIKDQLKAQNLSETEEDYLGKLVLLSGDHERLKSSNIGSPPKSDLRQAEFDALARRRRFDASVKMISEDLAKKNGSTSGDGPRTVPRSRSNFARIFSQKSFRSKTSNRGSDQEAQPAVDRDVEIV</sequence>
<feature type="region of interest" description="Disordered" evidence="3">
    <location>
        <begin position="140"/>
        <end position="163"/>
    </location>
</feature>
<keyword evidence="4" id="KW-0812">Transmembrane</keyword>
<organism evidence="5 6">
    <name type="scientific">Escallonia rubra</name>
    <dbReference type="NCBI Taxonomy" id="112253"/>
    <lineage>
        <taxon>Eukaryota</taxon>
        <taxon>Viridiplantae</taxon>
        <taxon>Streptophyta</taxon>
        <taxon>Embryophyta</taxon>
        <taxon>Tracheophyta</taxon>
        <taxon>Spermatophyta</taxon>
        <taxon>Magnoliopsida</taxon>
        <taxon>eudicotyledons</taxon>
        <taxon>Gunneridae</taxon>
        <taxon>Pentapetalae</taxon>
        <taxon>asterids</taxon>
        <taxon>campanulids</taxon>
        <taxon>Escalloniales</taxon>
        <taxon>Escalloniaceae</taxon>
        <taxon>Escallonia</taxon>
    </lineage>
</organism>
<evidence type="ECO:0000256" key="2">
    <source>
        <dbReference type="PROSITE-ProRule" id="PRU00708"/>
    </source>
</evidence>
<proteinExistence type="predicted"/>
<dbReference type="Pfam" id="PF13041">
    <property type="entry name" value="PPR_2"/>
    <property type="match status" value="3"/>
</dbReference>
<evidence type="ECO:0000256" key="3">
    <source>
        <dbReference type="SAM" id="MobiDB-lite"/>
    </source>
</evidence>
<dbReference type="PROSITE" id="PS51375">
    <property type="entry name" value="PPR"/>
    <property type="match status" value="7"/>
</dbReference>
<feature type="repeat" description="PPR" evidence="2">
    <location>
        <begin position="238"/>
        <end position="272"/>
    </location>
</feature>
<feature type="region of interest" description="Disordered" evidence="3">
    <location>
        <begin position="1202"/>
        <end position="1257"/>
    </location>
</feature>